<dbReference type="Proteomes" id="UP000494363">
    <property type="component" value="Unassembled WGS sequence"/>
</dbReference>
<evidence type="ECO:0000313" key="2">
    <source>
        <dbReference type="Proteomes" id="UP000494363"/>
    </source>
</evidence>
<dbReference type="EMBL" id="CADIKH010000042">
    <property type="protein sequence ID" value="CAB3769692.1"/>
    <property type="molecule type" value="Genomic_DNA"/>
</dbReference>
<proteinExistence type="predicted"/>
<dbReference type="Gene3D" id="3.30.700.10">
    <property type="entry name" value="Glycoprotein, Type 4 Pilin"/>
    <property type="match status" value="1"/>
</dbReference>
<dbReference type="PANTHER" id="PTHR30093">
    <property type="entry name" value="GENERAL SECRETION PATHWAY PROTEIN G"/>
    <property type="match status" value="1"/>
</dbReference>
<keyword evidence="2" id="KW-1185">Reference proteome</keyword>
<evidence type="ECO:0000313" key="1">
    <source>
        <dbReference type="EMBL" id="CAB3769692.1"/>
    </source>
</evidence>
<dbReference type="SUPFAM" id="SSF54523">
    <property type="entry name" value="Pili subunits"/>
    <property type="match status" value="1"/>
</dbReference>
<dbReference type="PANTHER" id="PTHR30093:SF47">
    <property type="entry name" value="TYPE IV PILUS NON-CORE MINOR PILIN PILE"/>
    <property type="match status" value="1"/>
</dbReference>
<protein>
    <submittedName>
        <fullName evidence="1">Type II secretion system protein G</fullName>
    </submittedName>
</protein>
<dbReference type="AlphaFoldDB" id="A0A6J5EWV5"/>
<gene>
    <name evidence="1" type="primary">xcpT_4</name>
    <name evidence="1" type="ORF">LMG29542_06182</name>
</gene>
<organism evidence="1 2">
    <name type="scientific">Paraburkholderia humisilvae</name>
    <dbReference type="NCBI Taxonomy" id="627669"/>
    <lineage>
        <taxon>Bacteria</taxon>
        <taxon>Pseudomonadati</taxon>
        <taxon>Pseudomonadota</taxon>
        <taxon>Betaproteobacteria</taxon>
        <taxon>Burkholderiales</taxon>
        <taxon>Burkholderiaceae</taxon>
        <taxon>Paraburkholderia</taxon>
    </lineage>
</organism>
<reference evidence="1 2" key="1">
    <citation type="submission" date="2020-04" db="EMBL/GenBank/DDBJ databases">
        <authorList>
            <person name="De Canck E."/>
        </authorList>
    </citation>
    <scope>NUCLEOTIDE SEQUENCE [LARGE SCALE GENOMIC DNA]</scope>
    <source>
        <strain evidence="1 2">LMG 29542</strain>
    </source>
</reference>
<name>A0A6J5EWV5_9BURK</name>
<dbReference type="PROSITE" id="PS00409">
    <property type="entry name" value="PROKAR_NTER_METHYL"/>
    <property type="match status" value="1"/>
</dbReference>
<dbReference type="Pfam" id="PF07963">
    <property type="entry name" value="N_methyl"/>
    <property type="match status" value="1"/>
</dbReference>
<sequence>MRRRSNRSAGFTLIELLIVLAIIALLMTLALPEYFHSIDASKEKVLAQNLHVTRIAIDQFYGDLGRYPDSLQELVDKHYLRALPLDPITDSTGTWQIVPPEEPFPGNIYDIKSGAEGTDADGKSYGAM</sequence>
<dbReference type="InterPro" id="IPR045584">
    <property type="entry name" value="Pilin-like"/>
</dbReference>
<dbReference type="RefSeq" id="WP_175231188.1">
    <property type="nucleotide sequence ID" value="NZ_CADIKH010000042.1"/>
</dbReference>
<accession>A0A6J5EWV5</accession>
<dbReference type="InterPro" id="IPR012902">
    <property type="entry name" value="N_methyl_site"/>
</dbReference>
<dbReference type="NCBIfam" id="TIGR02532">
    <property type="entry name" value="IV_pilin_GFxxxE"/>
    <property type="match status" value="1"/>
</dbReference>